<keyword evidence="3" id="KW-1185">Reference proteome</keyword>
<accession>A0ABX5LX23</accession>
<name>A0ABX5LX23_9GAMM</name>
<evidence type="ECO:0000313" key="3">
    <source>
        <dbReference type="Proteomes" id="UP000248090"/>
    </source>
</evidence>
<protein>
    <recommendedName>
        <fullName evidence="4">Large polyvalent protein-associated domain-containing protein</fullName>
    </recommendedName>
</protein>
<evidence type="ECO:0000313" key="2">
    <source>
        <dbReference type="EMBL" id="PXF31164.1"/>
    </source>
</evidence>
<dbReference type="EMBL" id="LAPT01000047">
    <property type="protein sequence ID" value="PXF31164.1"/>
    <property type="molecule type" value="Genomic_DNA"/>
</dbReference>
<comment type="caution">
    <text evidence="2">The sequence shown here is derived from an EMBL/GenBank/DDBJ whole genome shotgun (WGS) entry which is preliminary data.</text>
</comment>
<gene>
    <name evidence="2" type="ORF">WH50_10975</name>
</gene>
<feature type="region of interest" description="Disordered" evidence="1">
    <location>
        <begin position="1"/>
        <end position="63"/>
    </location>
</feature>
<feature type="compositionally biased region" description="Polar residues" evidence="1">
    <location>
        <begin position="1"/>
        <end position="21"/>
    </location>
</feature>
<evidence type="ECO:0000256" key="1">
    <source>
        <dbReference type="SAM" id="MobiDB-lite"/>
    </source>
</evidence>
<sequence length="312" mass="34021">MVTTHPTQSSAHIATTSSGQITEPARPVPDVAATRPFPAQSAPSATVALKPVGDPSRPPFAPTPQQLREQREALLPMQTVRSPFSGNIAIIRDDKHTTHANGAEFADFATQTRQHLTQLAETRAGQALFNAFDVKADGSKIENPVFIRDAGSQTGLRQGESASRMLATARVEVEAGHRTYLPAAGAVSFVSHHTDLSLRWGDPQQFHPELNLSTKRLERNLGMSNALALGHELIHAAHSLNGLKVRGENEKGIPFEEINTVGPRSGRRVFEHIPTENELRKGMHREVYNDATAVGNIDPRKTYGGRRLPDKI</sequence>
<proteinExistence type="predicted"/>
<evidence type="ECO:0008006" key="4">
    <source>
        <dbReference type="Google" id="ProtNLM"/>
    </source>
</evidence>
<dbReference type="Proteomes" id="UP000248090">
    <property type="component" value="Unassembled WGS sequence"/>
</dbReference>
<organism evidence="2 3">
    <name type="scientific">Pokkaliibacter plantistimulans</name>
    <dbReference type="NCBI Taxonomy" id="1635171"/>
    <lineage>
        <taxon>Bacteria</taxon>
        <taxon>Pseudomonadati</taxon>
        <taxon>Pseudomonadota</taxon>
        <taxon>Gammaproteobacteria</taxon>
        <taxon>Oceanospirillales</taxon>
        <taxon>Balneatrichaceae</taxon>
        <taxon>Pokkaliibacter</taxon>
    </lineage>
</organism>
<reference evidence="2 3" key="1">
    <citation type="submission" date="2015-03" db="EMBL/GenBank/DDBJ databases">
        <authorList>
            <person name="Krishnan R."/>
            <person name="Midha S."/>
            <person name="Patil P.B."/>
            <person name="Rameshkumar N."/>
        </authorList>
    </citation>
    <scope>NUCLEOTIDE SEQUENCE [LARGE SCALE GENOMIC DNA]</scope>
    <source>
        <strain evidence="2 3">L1E11</strain>
    </source>
</reference>
<dbReference type="RefSeq" id="WP_110187347.1">
    <property type="nucleotide sequence ID" value="NZ_CP177354.1"/>
</dbReference>